<protein>
    <recommendedName>
        <fullName evidence="6">FAD-binding PCMH-type domain-containing protein</fullName>
    </recommendedName>
</protein>
<evidence type="ECO:0000256" key="2">
    <source>
        <dbReference type="ARBA" id="ARBA00022630"/>
    </source>
</evidence>
<dbReference type="InterPro" id="IPR016169">
    <property type="entry name" value="FAD-bd_PCMH_sub2"/>
</dbReference>
<gene>
    <name evidence="7" type="ORF">PISL3812_03982</name>
</gene>
<evidence type="ECO:0000256" key="3">
    <source>
        <dbReference type="ARBA" id="ARBA00022827"/>
    </source>
</evidence>
<dbReference type="PANTHER" id="PTHR42973">
    <property type="entry name" value="BINDING OXIDOREDUCTASE, PUTATIVE (AFU_ORTHOLOGUE AFUA_1G17690)-RELATED"/>
    <property type="match status" value="1"/>
</dbReference>
<dbReference type="InterPro" id="IPR006094">
    <property type="entry name" value="Oxid_FAD_bind_N"/>
</dbReference>
<dbReference type="STRING" id="28573.A0A0U1LU93"/>
<sequence>MVFYSLLFIFMVTAPLGASGLAAGNAACANLTEFLTSSKINSDKLSPQYLETQEDYWNAVQSSYVPSCVVYPTSAQDVSVALQGIRAAGSRFAIKAGGHNPNTFFSSVDAGVLIDLGSMTSMLYNEDTTLATYEPGSLFGDLYDYYAKFNRTVVGARLAGVGTGLALGGGLSFLSPQYGMACDSFRELEVVLPSGEIVTASNTTNPDLFFAMRGGGGNAYGVVTKYTVQSRPIGEFYAGNVIYLFNQTTAVSEAIQNFIQYNEDPKASIIGTYEMLPTPSFGLDLDRAVIMFLVYDGPDAGDAFKNFTDIPNLFNSLGIKTYPEVVNMPIPMSTELSRGDNIFRVGVHRIGDDSYQTALDNWYTWAEDNKGSYSLSSIDFQPIPKSLTDASKAQGGNAMEMPDGPWYWVNYLISTPSSLSQQDYDEAQAKFRDMVKKTANAEGLPLFINDANYDQNPLSTFSTYSKLQEIKKKYDPDNFFANYTGGWSFD</sequence>
<dbReference type="InterPro" id="IPR050416">
    <property type="entry name" value="FAD-linked_Oxidoreductase"/>
</dbReference>
<keyword evidence="8" id="KW-1185">Reference proteome</keyword>
<dbReference type="Gene3D" id="3.30.465.10">
    <property type="match status" value="1"/>
</dbReference>
<evidence type="ECO:0000259" key="6">
    <source>
        <dbReference type="PROSITE" id="PS51387"/>
    </source>
</evidence>
<dbReference type="Proteomes" id="UP000054383">
    <property type="component" value="Unassembled WGS sequence"/>
</dbReference>
<dbReference type="InterPro" id="IPR016167">
    <property type="entry name" value="FAD-bd_PCMH_sub1"/>
</dbReference>
<accession>A0A0U1LU93</accession>
<dbReference type="Gene3D" id="3.40.462.20">
    <property type="match status" value="1"/>
</dbReference>
<keyword evidence="2" id="KW-0285">Flavoprotein</keyword>
<dbReference type="OMA" id="GMACDSF"/>
<evidence type="ECO:0000313" key="8">
    <source>
        <dbReference type="Proteomes" id="UP000054383"/>
    </source>
</evidence>
<name>A0A0U1LU93_TALIS</name>
<comment type="similarity">
    <text evidence="1">Belongs to the oxygen-dependent FAD-linked oxidoreductase family.</text>
</comment>
<feature type="chain" id="PRO_5006711241" description="FAD-binding PCMH-type domain-containing protein" evidence="5">
    <location>
        <begin position="19"/>
        <end position="490"/>
    </location>
</feature>
<evidence type="ECO:0000256" key="1">
    <source>
        <dbReference type="ARBA" id="ARBA00005466"/>
    </source>
</evidence>
<dbReference type="AlphaFoldDB" id="A0A0U1LU93"/>
<dbReference type="OrthoDB" id="2151789at2759"/>
<proteinExistence type="inferred from homology"/>
<dbReference type="Pfam" id="PF08031">
    <property type="entry name" value="BBE"/>
    <property type="match status" value="1"/>
</dbReference>
<feature type="signal peptide" evidence="5">
    <location>
        <begin position="1"/>
        <end position="18"/>
    </location>
</feature>
<dbReference type="InterPro" id="IPR016166">
    <property type="entry name" value="FAD-bd_PCMH"/>
</dbReference>
<evidence type="ECO:0000313" key="7">
    <source>
        <dbReference type="EMBL" id="CRG86969.1"/>
    </source>
</evidence>
<dbReference type="GO" id="GO:0071949">
    <property type="term" value="F:FAD binding"/>
    <property type="evidence" value="ECO:0007669"/>
    <property type="project" value="InterPro"/>
</dbReference>
<keyword evidence="3" id="KW-0274">FAD</keyword>
<evidence type="ECO:0000256" key="4">
    <source>
        <dbReference type="ARBA" id="ARBA00023002"/>
    </source>
</evidence>
<dbReference type="SUPFAM" id="SSF56176">
    <property type="entry name" value="FAD-binding/transporter-associated domain-like"/>
    <property type="match status" value="1"/>
</dbReference>
<keyword evidence="5" id="KW-0732">Signal</keyword>
<dbReference type="Gene3D" id="3.30.43.10">
    <property type="entry name" value="Uridine Diphospho-n-acetylenolpyruvylglucosamine Reductase, domain 2"/>
    <property type="match status" value="1"/>
</dbReference>
<reference evidence="7 8" key="1">
    <citation type="submission" date="2015-04" db="EMBL/GenBank/DDBJ databases">
        <authorList>
            <person name="Syromyatnikov M.Y."/>
            <person name="Popov V.N."/>
        </authorList>
    </citation>
    <scope>NUCLEOTIDE SEQUENCE [LARGE SCALE GENOMIC DNA]</scope>
    <source>
        <strain evidence="7">WF-38-12</strain>
    </source>
</reference>
<dbReference type="InterPro" id="IPR036318">
    <property type="entry name" value="FAD-bd_PCMH-like_sf"/>
</dbReference>
<feature type="domain" description="FAD-binding PCMH-type" evidence="6">
    <location>
        <begin position="62"/>
        <end position="233"/>
    </location>
</feature>
<dbReference type="InterPro" id="IPR012951">
    <property type="entry name" value="BBE"/>
</dbReference>
<dbReference type="PANTHER" id="PTHR42973:SF22">
    <property type="entry name" value="FAD-BINDING PCMH-TYPE DOMAIN-CONTAINING PROTEIN-RELATED"/>
    <property type="match status" value="1"/>
</dbReference>
<dbReference type="GO" id="GO:0016491">
    <property type="term" value="F:oxidoreductase activity"/>
    <property type="evidence" value="ECO:0007669"/>
    <property type="project" value="UniProtKB-KW"/>
</dbReference>
<evidence type="ECO:0000256" key="5">
    <source>
        <dbReference type="SAM" id="SignalP"/>
    </source>
</evidence>
<keyword evidence="4" id="KW-0560">Oxidoreductase</keyword>
<dbReference type="PROSITE" id="PS51387">
    <property type="entry name" value="FAD_PCMH"/>
    <property type="match status" value="1"/>
</dbReference>
<dbReference type="EMBL" id="CVMT01000003">
    <property type="protein sequence ID" value="CRG86969.1"/>
    <property type="molecule type" value="Genomic_DNA"/>
</dbReference>
<dbReference type="Pfam" id="PF01565">
    <property type="entry name" value="FAD_binding_4"/>
    <property type="match status" value="1"/>
</dbReference>
<organism evidence="7 8">
    <name type="scientific">Talaromyces islandicus</name>
    <name type="common">Penicillium islandicum</name>
    <dbReference type="NCBI Taxonomy" id="28573"/>
    <lineage>
        <taxon>Eukaryota</taxon>
        <taxon>Fungi</taxon>
        <taxon>Dikarya</taxon>
        <taxon>Ascomycota</taxon>
        <taxon>Pezizomycotina</taxon>
        <taxon>Eurotiomycetes</taxon>
        <taxon>Eurotiomycetidae</taxon>
        <taxon>Eurotiales</taxon>
        <taxon>Trichocomaceae</taxon>
        <taxon>Talaromyces</taxon>
        <taxon>Talaromyces sect. Islandici</taxon>
    </lineage>
</organism>